<dbReference type="PANTHER" id="PTHR23131">
    <property type="entry name" value="ENDORIBONUCLEASE LACTB2"/>
    <property type="match status" value="1"/>
</dbReference>
<dbReference type="InterPro" id="IPR050662">
    <property type="entry name" value="Sec-metab_biosynth-thioest"/>
</dbReference>
<evidence type="ECO:0000313" key="2">
    <source>
        <dbReference type="EMBL" id="QRJ64509.1"/>
    </source>
</evidence>
<evidence type="ECO:0000313" key="3">
    <source>
        <dbReference type="Proteomes" id="UP000663444"/>
    </source>
</evidence>
<name>A0A974SQF7_9RHOO</name>
<dbReference type="InterPro" id="IPR036866">
    <property type="entry name" value="RibonucZ/Hydroxyglut_hydro"/>
</dbReference>
<evidence type="ECO:0000259" key="1">
    <source>
        <dbReference type="SMART" id="SM00849"/>
    </source>
</evidence>
<dbReference type="AlphaFoldDB" id="A0A974SQF7"/>
<dbReference type="InterPro" id="IPR001279">
    <property type="entry name" value="Metallo-B-lactamas"/>
</dbReference>
<protein>
    <submittedName>
        <fullName evidence="2">MBL fold metallo-hydrolase</fullName>
    </submittedName>
</protein>
<dbReference type="Gene3D" id="1.10.10.10">
    <property type="entry name" value="Winged helix-like DNA-binding domain superfamily/Winged helix DNA-binding domain"/>
    <property type="match status" value="1"/>
</dbReference>
<organism evidence="2 3">
    <name type="scientific">Azospira restricta</name>
    <dbReference type="NCBI Taxonomy" id="404405"/>
    <lineage>
        <taxon>Bacteria</taxon>
        <taxon>Pseudomonadati</taxon>
        <taxon>Pseudomonadota</taxon>
        <taxon>Betaproteobacteria</taxon>
        <taxon>Rhodocyclales</taxon>
        <taxon>Rhodocyclaceae</taxon>
        <taxon>Azospira</taxon>
    </lineage>
</organism>
<dbReference type="Gene3D" id="3.60.15.10">
    <property type="entry name" value="Ribonuclease Z/Hydroxyacylglutathione hydrolase-like"/>
    <property type="match status" value="1"/>
</dbReference>
<dbReference type="Proteomes" id="UP000663444">
    <property type="component" value="Chromosome"/>
</dbReference>
<proteinExistence type="predicted"/>
<dbReference type="RefSeq" id="WP_203388054.1">
    <property type="nucleotide sequence ID" value="NZ_CP064781.1"/>
</dbReference>
<dbReference type="KEGG" id="ares:IWH25_03915"/>
<keyword evidence="3" id="KW-1185">Reference proteome</keyword>
<dbReference type="SMART" id="SM00849">
    <property type="entry name" value="Lactamase_B"/>
    <property type="match status" value="1"/>
</dbReference>
<dbReference type="SUPFAM" id="SSF56281">
    <property type="entry name" value="Metallo-hydrolase/oxidoreductase"/>
    <property type="match status" value="1"/>
</dbReference>
<gene>
    <name evidence="2" type="ORF">IWH25_03915</name>
</gene>
<dbReference type="Pfam" id="PF21221">
    <property type="entry name" value="B_lactamase-like_C"/>
    <property type="match status" value="1"/>
</dbReference>
<dbReference type="Pfam" id="PF00753">
    <property type="entry name" value="Lactamase_B"/>
    <property type="match status" value="1"/>
</dbReference>
<accession>A0A974SQF7</accession>
<dbReference type="PANTHER" id="PTHR23131:SF4">
    <property type="entry name" value="METALLO-BETA-LACTAMASE SUPERFAMILY POTEIN"/>
    <property type="match status" value="1"/>
</dbReference>
<dbReference type="InterPro" id="IPR048933">
    <property type="entry name" value="B_lactamase-like_C"/>
</dbReference>
<sequence>MLPDFPYRTPPTPGETLEVAPGIHWLRMPLPFALDHINLWLLADEHDGQPSWTIVDTGYGLDNVRALWEQILGRLTAPVTRIVVTHFHPDHLGLAHWLQQQSGAPVWMTAGEYLTAHAVFHESAGHGTQPMLAQFRAHGLDHERLTALERRANSYARGVPDLPHTYFRMFDGDRVPIGGRSWQVRVGYGHSPEHASLYCAEAGVLLSGDMLLPKISTNISVFAVTPGADSLAHYLDSLDRYRELPEETLVLPSHGLPFVGIHNRVAAQHAHHEERLRVLEDACTEPRSAADLLATLFPRELDTHQVMFAMGEAIAHLNRLEYAGRLVRSDGHDGVIRYRRKN</sequence>
<feature type="domain" description="Metallo-beta-lactamase" evidence="1">
    <location>
        <begin position="36"/>
        <end position="254"/>
    </location>
</feature>
<dbReference type="EMBL" id="CP064781">
    <property type="protein sequence ID" value="QRJ64509.1"/>
    <property type="molecule type" value="Genomic_DNA"/>
</dbReference>
<dbReference type="InterPro" id="IPR036388">
    <property type="entry name" value="WH-like_DNA-bd_sf"/>
</dbReference>
<reference evidence="2" key="1">
    <citation type="submission" date="2020-11" db="EMBL/GenBank/DDBJ databases">
        <title>Azospira restricta DSM 18626 genome sequence.</title>
        <authorList>
            <person name="Moe W.M."/>
        </authorList>
    </citation>
    <scope>NUCLEOTIDE SEQUENCE</scope>
    <source>
        <strain evidence="2">DSM 18626</strain>
    </source>
</reference>